<dbReference type="InterPro" id="IPR010998">
    <property type="entry name" value="Integrase_recombinase_N"/>
</dbReference>
<evidence type="ECO:0000313" key="4">
    <source>
        <dbReference type="Proteomes" id="UP001194098"/>
    </source>
</evidence>
<dbReference type="Gene3D" id="1.10.150.130">
    <property type="match status" value="1"/>
</dbReference>
<dbReference type="AlphaFoldDB" id="A0AAW3W4Z4"/>
<accession>A0AAW3W4Z4</accession>
<evidence type="ECO:0000259" key="2">
    <source>
        <dbReference type="Pfam" id="PF00589"/>
    </source>
</evidence>
<evidence type="ECO:0000256" key="1">
    <source>
        <dbReference type="ARBA" id="ARBA00023125"/>
    </source>
</evidence>
<name>A0AAW3W4Z4_CLOBE</name>
<feature type="domain" description="Tyr recombinase" evidence="2">
    <location>
        <begin position="167"/>
        <end position="255"/>
    </location>
</feature>
<dbReference type="GO" id="GO:0006310">
    <property type="term" value="P:DNA recombination"/>
    <property type="evidence" value="ECO:0007669"/>
    <property type="project" value="InterPro"/>
</dbReference>
<proteinExistence type="predicted"/>
<sequence>MFSMEKSINEFLIYKPVDGYRKDLIIFGKFLNEEKKINSEALEYFLQGLRTDGLIESLDFYIRESDLTSIDTARRYSSCIREFFRYILHKNIIENNQLSIQLGAPSYDEKSYTYKMNTYISKDKRLKETDGFIAINEEDVKYLINECEITLSSDEVFNKSFESQKYYNKFRSAIILKLILLTGIRYEVLTEIKKKDLNLKHDLITINNMTMHLPMNLSEQIYKYEKINNTIDSKNTEREMLFIEYKKNSISSVTSTTASFLKGILGRGDLNGVIKYTIIEMIKKGINESIIRKFTGVGDRMYNDCQEYVNKMYNIKADRYLDSKIRSMEIFDLL</sequence>
<dbReference type="InterPro" id="IPR011010">
    <property type="entry name" value="DNA_brk_join_enz"/>
</dbReference>
<dbReference type="Pfam" id="PF00589">
    <property type="entry name" value="Phage_integrase"/>
    <property type="match status" value="1"/>
</dbReference>
<dbReference type="InterPro" id="IPR002104">
    <property type="entry name" value="Integrase_catalytic"/>
</dbReference>
<evidence type="ECO:0000313" key="3">
    <source>
        <dbReference type="EMBL" id="MBC2473929.1"/>
    </source>
</evidence>
<dbReference type="GO" id="GO:0015074">
    <property type="term" value="P:DNA integration"/>
    <property type="evidence" value="ECO:0007669"/>
    <property type="project" value="InterPro"/>
</dbReference>
<comment type="caution">
    <text evidence="3">The sequence shown here is derived from an EMBL/GenBank/DDBJ whole genome shotgun (WGS) entry which is preliminary data.</text>
</comment>
<dbReference type="RefSeq" id="WP_171779942.1">
    <property type="nucleotide sequence ID" value="NZ_JABAGV010000007.1"/>
</dbReference>
<reference evidence="3" key="2">
    <citation type="journal article" date="2022" name="Nat. Biotechnol.">
        <title>Carbon-negative production of acetone and isopropanol by gas fermentation at industrial pilot scale.</title>
        <authorList>
            <person name="Liew F.E."/>
            <person name="Nogle R."/>
            <person name="Abdalla T."/>
            <person name="Rasor B.J."/>
            <person name="Canter C."/>
            <person name="Jensen R.O."/>
            <person name="Wang L."/>
            <person name="Strutz J."/>
            <person name="Chirania P."/>
            <person name="De Tissera S."/>
            <person name="Mueller A.P."/>
            <person name="Ruan Z."/>
            <person name="Gao A."/>
            <person name="Tran L."/>
            <person name="Engle N.L."/>
            <person name="Bromley J.C."/>
            <person name="Daniell J."/>
            <person name="Conrado R."/>
            <person name="Tschaplinski T.J."/>
            <person name="Giannone R.J."/>
            <person name="Hettich R.L."/>
            <person name="Karim A.S."/>
            <person name="Simpson S.D."/>
            <person name="Brown S.D."/>
            <person name="Leang C."/>
            <person name="Jewett M.C."/>
            <person name="Kopke M."/>
        </authorList>
    </citation>
    <scope>NUCLEOTIDE SEQUENCE</scope>
    <source>
        <strain evidence="3">DJ015</strain>
    </source>
</reference>
<dbReference type="GO" id="GO:0003677">
    <property type="term" value="F:DNA binding"/>
    <property type="evidence" value="ECO:0007669"/>
    <property type="project" value="UniProtKB-KW"/>
</dbReference>
<reference evidence="3" key="1">
    <citation type="submission" date="2020-04" db="EMBL/GenBank/DDBJ databases">
        <authorList>
            <person name="Brown S."/>
        </authorList>
    </citation>
    <scope>NUCLEOTIDE SEQUENCE</scope>
    <source>
        <strain evidence="3">DJ015</strain>
    </source>
</reference>
<gene>
    <name evidence="3" type="ORF">HGI39_04230</name>
</gene>
<dbReference type="SUPFAM" id="SSF56349">
    <property type="entry name" value="DNA breaking-rejoining enzymes"/>
    <property type="match status" value="1"/>
</dbReference>
<protein>
    <submittedName>
        <fullName evidence="3">Site-specific integrase</fullName>
    </submittedName>
</protein>
<dbReference type="Proteomes" id="UP001194098">
    <property type="component" value="Unassembled WGS sequence"/>
</dbReference>
<keyword evidence="1" id="KW-0238">DNA-binding</keyword>
<dbReference type="EMBL" id="JABAGV010000007">
    <property type="protein sequence ID" value="MBC2473929.1"/>
    <property type="molecule type" value="Genomic_DNA"/>
</dbReference>
<organism evidence="3 4">
    <name type="scientific">Clostridium beijerinckii</name>
    <name type="common">Clostridium MP</name>
    <dbReference type="NCBI Taxonomy" id="1520"/>
    <lineage>
        <taxon>Bacteria</taxon>
        <taxon>Bacillati</taxon>
        <taxon>Bacillota</taxon>
        <taxon>Clostridia</taxon>
        <taxon>Eubacteriales</taxon>
        <taxon>Clostridiaceae</taxon>
        <taxon>Clostridium</taxon>
    </lineage>
</organism>